<keyword evidence="5" id="KW-0046">Antibiotic resistance</keyword>
<comment type="caution">
    <text evidence="8">The sequence shown here is derived from an EMBL/GenBank/DDBJ whole genome shotgun (WGS) entry which is preliminary data.</text>
</comment>
<dbReference type="InterPro" id="IPR000412">
    <property type="entry name" value="ABC_2_transport"/>
</dbReference>
<reference evidence="9" key="1">
    <citation type="journal article" date="2019" name="Int. J. Syst. Evol. Microbiol.">
        <title>The Global Catalogue of Microorganisms (GCM) 10K type strain sequencing project: providing services to taxonomists for standard genome sequencing and annotation.</title>
        <authorList>
            <consortium name="The Broad Institute Genomics Platform"/>
            <consortium name="The Broad Institute Genome Sequencing Center for Infectious Disease"/>
            <person name="Wu L."/>
            <person name="Ma J."/>
        </authorList>
    </citation>
    <scope>NUCLEOTIDE SEQUENCE [LARGE SCALE GENOMIC DNA]</scope>
    <source>
        <strain evidence="9">KCTC 12848</strain>
    </source>
</reference>
<evidence type="ECO:0000259" key="7">
    <source>
        <dbReference type="PROSITE" id="PS51012"/>
    </source>
</evidence>
<dbReference type="PANTHER" id="PTHR43229:SF2">
    <property type="entry name" value="NODULATION PROTEIN J"/>
    <property type="match status" value="1"/>
</dbReference>
<sequence length="288" mass="30466">MIGGAVGKGAVTLRAGLDRAWIEFRQTATSVVELVSWLWIPLAALLIMYFVGDAPVPGTGVTLGAQAIPGILGMNVVFTALLGLAMALTADREDGTLLRAKATPHGMSAYLVGKVLSKAGMTVATVVILLIPTTFLFDGLQVDRVSSWVDLVLVLLLGLVATLPIGAVLGSLFSNVQTLGFITLFLMALVAVSGVFYPITALPGWLQLVGQMFPVYWLGLGLRSALLPDDLALAEIGGTWRGWEVVGVLGLWAVVGFMLAPVVLRRMARRESGSAVAARREQLMQRAA</sequence>
<evidence type="ECO:0000313" key="8">
    <source>
        <dbReference type="EMBL" id="MFC5059928.1"/>
    </source>
</evidence>
<evidence type="ECO:0000256" key="1">
    <source>
        <dbReference type="ARBA" id="ARBA00004141"/>
    </source>
</evidence>
<keyword evidence="4 6" id="KW-0472">Membrane</keyword>
<comment type="similarity">
    <text evidence="6">Belongs to the ABC-2 integral membrane protein family.</text>
</comment>
<dbReference type="InterPro" id="IPR013525">
    <property type="entry name" value="ABC2_TM"/>
</dbReference>
<evidence type="ECO:0000256" key="3">
    <source>
        <dbReference type="ARBA" id="ARBA00022989"/>
    </source>
</evidence>
<dbReference type="RefSeq" id="WP_344042430.1">
    <property type="nucleotide sequence ID" value="NZ_BAAAKE010000034.1"/>
</dbReference>
<keyword evidence="2 6" id="KW-0812">Transmembrane</keyword>
<dbReference type="PANTHER" id="PTHR43229">
    <property type="entry name" value="NODULATION PROTEIN J"/>
    <property type="match status" value="1"/>
</dbReference>
<dbReference type="EMBL" id="JBHSJB010000050">
    <property type="protein sequence ID" value="MFC5059928.1"/>
    <property type="molecule type" value="Genomic_DNA"/>
</dbReference>
<feature type="transmembrane region" description="Helical" evidence="6">
    <location>
        <begin position="179"/>
        <end position="199"/>
    </location>
</feature>
<dbReference type="Proteomes" id="UP001595833">
    <property type="component" value="Unassembled WGS sequence"/>
</dbReference>
<feature type="domain" description="ABC transmembrane type-2" evidence="7">
    <location>
        <begin position="32"/>
        <end position="267"/>
    </location>
</feature>
<dbReference type="InterPro" id="IPR051784">
    <property type="entry name" value="Nod_factor_ABC_transporter"/>
</dbReference>
<dbReference type="PROSITE" id="PS51012">
    <property type="entry name" value="ABC_TM2"/>
    <property type="match status" value="1"/>
</dbReference>
<gene>
    <name evidence="8" type="ORF">ACFPFM_39970</name>
</gene>
<feature type="transmembrane region" description="Helical" evidence="6">
    <location>
        <begin position="31"/>
        <end position="51"/>
    </location>
</feature>
<dbReference type="Pfam" id="PF01061">
    <property type="entry name" value="ABC2_membrane"/>
    <property type="match status" value="1"/>
</dbReference>
<protein>
    <recommendedName>
        <fullName evidence="6">Transport permease protein</fullName>
    </recommendedName>
</protein>
<evidence type="ECO:0000256" key="2">
    <source>
        <dbReference type="ARBA" id="ARBA00022692"/>
    </source>
</evidence>
<evidence type="ECO:0000256" key="4">
    <source>
        <dbReference type="ARBA" id="ARBA00023136"/>
    </source>
</evidence>
<organism evidence="8 9">
    <name type="scientific">Saccharothrix xinjiangensis</name>
    <dbReference type="NCBI Taxonomy" id="204798"/>
    <lineage>
        <taxon>Bacteria</taxon>
        <taxon>Bacillati</taxon>
        <taxon>Actinomycetota</taxon>
        <taxon>Actinomycetes</taxon>
        <taxon>Pseudonocardiales</taxon>
        <taxon>Pseudonocardiaceae</taxon>
        <taxon>Saccharothrix</taxon>
    </lineage>
</organism>
<feature type="transmembrane region" description="Helical" evidence="6">
    <location>
        <begin position="71"/>
        <end position="90"/>
    </location>
</feature>
<keyword evidence="3 6" id="KW-1133">Transmembrane helix</keyword>
<comment type="subcellular location">
    <subcellularLocation>
        <location evidence="6">Cell membrane</location>
        <topology evidence="6">Multi-pass membrane protein</topology>
    </subcellularLocation>
    <subcellularLocation>
        <location evidence="1">Membrane</location>
        <topology evidence="1">Multi-pass membrane protein</topology>
    </subcellularLocation>
</comment>
<evidence type="ECO:0000256" key="5">
    <source>
        <dbReference type="ARBA" id="ARBA00023251"/>
    </source>
</evidence>
<accession>A0ABV9YE44</accession>
<keyword evidence="6" id="KW-1003">Cell membrane</keyword>
<feature type="transmembrane region" description="Helical" evidence="6">
    <location>
        <begin position="151"/>
        <end position="172"/>
    </location>
</feature>
<keyword evidence="9" id="KW-1185">Reference proteome</keyword>
<dbReference type="InterPro" id="IPR047817">
    <property type="entry name" value="ABC2_TM_bact-type"/>
</dbReference>
<feature type="transmembrane region" description="Helical" evidence="6">
    <location>
        <begin position="245"/>
        <end position="264"/>
    </location>
</feature>
<proteinExistence type="inferred from homology"/>
<feature type="transmembrane region" description="Helical" evidence="6">
    <location>
        <begin position="111"/>
        <end position="131"/>
    </location>
</feature>
<evidence type="ECO:0000313" key="9">
    <source>
        <dbReference type="Proteomes" id="UP001595833"/>
    </source>
</evidence>
<dbReference type="PIRSF" id="PIRSF006648">
    <property type="entry name" value="DrrB"/>
    <property type="match status" value="1"/>
</dbReference>
<evidence type="ECO:0000256" key="6">
    <source>
        <dbReference type="RuleBase" id="RU361157"/>
    </source>
</evidence>
<keyword evidence="6" id="KW-0813">Transport</keyword>
<name>A0ABV9YE44_9PSEU</name>